<keyword evidence="3 7" id="KW-0547">Nucleotide-binding</keyword>
<feature type="region of interest" description="Aspartate" evidence="7">
    <location>
        <begin position="200"/>
        <end position="203"/>
    </location>
</feature>
<comment type="function">
    <text evidence="7">Catalyzes the attachment of L-aspartate to tRNA(Asp) in a two-step reaction: L-aspartate is first activated by ATP to form Asp-AMP and then transferred to the acceptor end of tRNA(Asp).</text>
</comment>
<feature type="binding site" evidence="7">
    <location>
        <position position="492"/>
    </location>
    <ligand>
        <name>L-aspartate</name>
        <dbReference type="ChEBI" id="CHEBI:29991"/>
    </ligand>
</feature>
<dbReference type="OrthoDB" id="9802326at2"/>
<evidence type="ECO:0000256" key="1">
    <source>
        <dbReference type="ARBA" id="ARBA00006303"/>
    </source>
</evidence>
<accession>A0A2A2GBY5</accession>
<comment type="caution">
    <text evidence="9">The sequence shown here is derived from an EMBL/GenBank/DDBJ whole genome shotgun (WGS) entry which is preliminary data.</text>
</comment>
<feature type="domain" description="Aminoacyl-transfer RNA synthetases class-II family profile" evidence="8">
    <location>
        <begin position="145"/>
        <end position="558"/>
    </location>
</feature>
<dbReference type="Pfam" id="PF01336">
    <property type="entry name" value="tRNA_anti-codon"/>
    <property type="match status" value="1"/>
</dbReference>
<keyword evidence="6 7" id="KW-0030">Aminoacyl-tRNA synthetase</keyword>
<protein>
    <recommendedName>
        <fullName evidence="7">Aspartate--tRNA ligase</fullName>
        <ecNumber evidence="7">6.1.1.12</ecNumber>
    </recommendedName>
    <alternativeName>
        <fullName evidence="7">Aspartyl-tRNA synthetase</fullName>
        <shortName evidence="7">AspRS</shortName>
    </alternativeName>
</protein>
<dbReference type="SUPFAM" id="SSF50249">
    <property type="entry name" value="Nucleic acid-binding proteins"/>
    <property type="match status" value="1"/>
</dbReference>
<comment type="subcellular location">
    <subcellularLocation>
        <location evidence="7">Cytoplasm</location>
    </subcellularLocation>
</comment>
<evidence type="ECO:0000256" key="7">
    <source>
        <dbReference type="HAMAP-Rule" id="MF_00044"/>
    </source>
</evidence>
<evidence type="ECO:0000313" key="9">
    <source>
        <dbReference type="EMBL" id="PAU94359.1"/>
    </source>
</evidence>
<comment type="caution">
    <text evidence="7">Lacks conserved residue(s) required for the propagation of feature annotation.</text>
</comment>
<keyword evidence="5 7" id="KW-0648">Protein biosynthesis</keyword>
<gene>
    <name evidence="7" type="primary">aspS</name>
    <name evidence="9" type="ORF">CK503_06020</name>
</gene>
<dbReference type="InterPro" id="IPR029351">
    <property type="entry name" value="GAD_dom"/>
</dbReference>
<keyword evidence="4 7" id="KW-0067">ATP-binding</keyword>
<dbReference type="InterPro" id="IPR004524">
    <property type="entry name" value="Asp-tRNA-ligase_1"/>
</dbReference>
<feature type="binding site" evidence="7">
    <location>
        <position position="176"/>
    </location>
    <ligand>
        <name>L-aspartate</name>
        <dbReference type="ChEBI" id="CHEBI:29991"/>
    </ligand>
</feature>
<comment type="subunit">
    <text evidence="7">Homodimer.</text>
</comment>
<dbReference type="Pfam" id="PF02938">
    <property type="entry name" value="GAD"/>
    <property type="match status" value="1"/>
</dbReference>
<dbReference type="SUPFAM" id="SSF55681">
    <property type="entry name" value="Class II aaRS and biotin synthetases"/>
    <property type="match status" value="1"/>
</dbReference>
<dbReference type="HAMAP" id="MF_00044">
    <property type="entry name" value="Asp_tRNA_synth_type1"/>
    <property type="match status" value="1"/>
</dbReference>
<proteinExistence type="inferred from homology"/>
<evidence type="ECO:0000259" key="8">
    <source>
        <dbReference type="PROSITE" id="PS50862"/>
    </source>
</evidence>
<dbReference type="InterPro" id="IPR006195">
    <property type="entry name" value="aa-tRNA-synth_II"/>
</dbReference>
<reference evidence="9 10" key="1">
    <citation type="submission" date="2017-08" db="EMBL/GenBank/DDBJ databases">
        <title>Aliifodinibius alkalisoli sp. nov., isolated from saline alkaline soil.</title>
        <authorList>
            <person name="Liu D."/>
            <person name="Zhang G."/>
        </authorList>
    </citation>
    <scope>NUCLEOTIDE SEQUENCE [LARGE SCALE GENOMIC DNA]</scope>
    <source>
        <strain evidence="9 10">WN023</strain>
    </source>
</reference>
<dbReference type="GO" id="GO:0005737">
    <property type="term" value="C:cytoplasm"/>
    <property type="evidence" value="ECO:0007669"/>
    <property type="project" value="UniProtKB-SubCell"/>
</dbReference>
<dbReference type="PROSITE" id="PS50862">
    <property type="entry name" value="AA_TRNA_LIGASE_II"/>
    <property type="match status" value="1"/>
</dbReference>
<feature type="binding site" evidence="7">
    <location>
        <position position="485"/>
    </location>
    <ligand>
        <name>ATP</name>
        <dbReference type="ChEBI" id="CHEBI:30616"/>
    </ligand>
</feature>
<dbReference type="Gene3D" id="3.30.1360.30">
    <property type="entry name" value="GAD-like domain"/>
    <property type="match status" value="1"/>
</dbReference>
<dbReference type="InterPro" id="IPR004364">
    <property type="entry name" value="Aa-tRNA-synt_II"/>
</dbReference>
<comment type="catalytic activity">
    <reaction evidence="7">
        <text>tRNA(Asp) + L-aspartate + ATP = L-aspartyl-tRNA(Asp) + AMP + diphosphate</text>
        <dbReference type="Rhea" id="RHEA:19649"/>
        <dbReference type="Rhea" id="RHEA-COMP:9660"/>
        <dbReference type="Rhea" id="RHEA-COMP:9678"/>
        <dbReference type="ChEBI" id="CHEBI:29991"/>
        <dbReference type="ChEBI" id="CHEBI:30616"/>
        <dbReference type="ChEBI" id="CHEBI:33019"/>
        <dbReference type="ChEBI" id="CHEBI:78442"/>
        <dbReference type="ChEBI" id="CHEBI:78516"/>
        <dbReference type="ChEBI" id="CHEBI:456215"/>
        <dbReference type="EC" id="6.1.1.12"/>
    </reaction>
</comment>
<dbReference type="InterPro" id="IPR002312">
    <property type="entry name" value="Asp/Asn-tRNA-synth_IIb"/>
</dbReference>
<dbReference type="Gene3D" id="3.30.930.10">
    <property type="entry name" value="Bira Bifunctional Protein, Domain 2"/>
    <property type="match status" value="1"/>
</dbReference>
<sequence>MTWKRTHHCSELTLENTGEEVVLNGWVATRRDLGGVIFIDLRDRYGITQIVFYETNDDLHEKAEELRTEYVIGIKGVVEKRGEENINPELTTGEIEIRVTDLEIYSKAETTPFEIKDGIKTSEELRLEYRYLDLRRPEIQENIMMRSDFYQSTRSFFYDNDFLEIETPVLMKSTPEGARDYLVPSRVNPGRFFALPQSPQTYKQLLMVSGFDRYFQIVKCFRDEDLRADRQPEFTQIDVEMSFVDEEDVMETTEGLMKKIMSDAVGEEIETSFERMTYDHAIKTYGTDKPDTRFGLEFADFSDLVVDSEFKIFSNTVDEGGAVLGITVPGQGDMGRGAIDRLTERVKQETGAAGLIYIKLNDDDGVKCSVGKFLTDETVDAMVDRADAEMGDLVLVLAGPSTEVYKQMGQLRLMMGKEHNLIDEDAYNFLWVTDFPLVEYSKEDHRYHSLHHPFTAPKPEDLDKLEENPEEVRSRAYDLVLNGYEIGGGSIRIHDRELQTRMFELLGIDEDEAQKRFGFLLDAFKYGAPPHGGIALGVDRIVMILSGGTSLRDVIAFPKNQKAQSMMDNSPDFVDEDQLDDLHIELKKYAQKEQQEQESQ</sequence>
<evidence type="ECO:0000256" key="4">
    <source>
        <dbReference type="ARBA" id="ARBA00022840"/>
    </source>
</evidence>
<dbReference type="PANTHER" id="PTHR22594:SF5">
    <property type="entry name" value="ASPARTATE--TRNA LIGASE, MITOCHONDRIAL"/>
    <property type="match status" value="1"/>
</dbReference>
<organism evidence="9 10">
    <name type="scientific">Fodinibius salipaludis</name>
    <dbReference type="NCBI Taxonomy" id="2032627"/>
    <lineage>
        <taxon>Bacteria</taxon>
        <taxon>Pseudomonadati</taxon>
        <taxon>Balneolota</taxon>
        <taxon>Balneolia</taxon>
        <taxon>Balneolales</taxon>
        <taxon>Balneolaceae</taxon>
        <taxon>Fodinibius</taxon>
    </lineage>
</organism>
<name>A0A2A2GBY5_9BACT</name>
<keyword evidence="7" id="KW-0963">Cytoplasm</keyword>
<keyword evidence="2 7" id="KW-0436">Ligase</keyword>
<dbReference type="PANTHER" id="PTHR22594">
    <property type="entry name" value="ASPARTYL/LYSYL-TRNA SYNTHETASE"/>
    <property type="match status" value="1"/>
</dbReference>
<dbReference type="NCBIfam" id="NF001750">
    <property type="entry name" value="PRK00476.1"/>
    <property type="match status" value="1"/>
</dbReference>
<dbReference type="InterPro" id="IPR047090">
    <property type="entry name" value="AspRS_core"/>
</dbReference>
<dbReference type="Proteomes" id="UP000218831">
    <property type="component" value="Unassembled WGS sequence"/>
</dbReference>
<dbReference type="GO" id="GO:0004815">
    <property type="term" value="F:aspartate-tRNA ligase activity"/>
    <property type="evidence" value="ECO:0007669"/>
    <property type="project" value="UniProtKB-UniRule"/>
</dbReference>
<feature type="binding site" evidence="7">
    <location>
        <begin position="537"/>
        <end position="540"/>
    </location>
    <ligand>
        <name>ATP</name>
        <dbReference type="ChEBI" id="CHEBI:30616"/>
    </ligand>
</feature>
<dbReference type="InterPro" id="IPR012340">
    <property type="entry name" value="NA-bd_OB-fold"/>
</dbReference>
<dbReference type="CDD" id="cd04317">
    <property type="entry name" value="EcAspRS_like_N"/>
    <property type="match status" value="1"/>
</dbReference>
<dbReference type="NCBIfam" id="TIGR00459">
    <property type="entry name" value="aspS_bact"/>
    <property type="match status" value="1"/>
</dbReference>
<dbReference type="InterPro" id="IPR047089">
    <property type="entry name" value="Asp-tRNA-ligase_1_N"/>
</dbReference>
<feature type="binding site" evidence="7">
    <location>
        <position position="451"/>
    </location>
    <ligand>
        <name>L-aspartate</name>
        <dbReference type="ChEBI" id="CHEBI:29991"/>
    </ligand>
</feature>
<dbReference type="Pfam" id="PF00152">
    <property type="entry name" value="tRNA-synt_2"/>
    <property type="match status" value="1"/>
</dbReference>
<dbReference type="RefSeq" id="WP_095605900.1">
    <property type="nucleotide sequence ID" value="NZ_NSKE01000004.1"/>
</dbReference>
<evidence type="ECO:0000256" key="3">
    <source>
        <dbReference type="ARBA" id="ARBA00022741"/>
    </source>
</evidence>
<dbReference type="EMBL" id="NSKE01000004">
    <property type="protein sequence ID" value="PAU94359.1"/>
    <property type="molecule type" value="Genomic_DNA"/>
</dbReference>
<evidence type="ECO:0000313" key="10">
    <source>
        <dbReference type="Proteomes" id="UP000218831"/>
    </source>
</evidence>
<evidence type="ECO:0000256" key="6">
    <source>
        <dbReference type="ARBA" id="ARBA00023146"/>
    </source>
</evidence>
<feature type="binding site" evidence="7">
    <location>
        <position position="222"/>
    </location>
    <ligand>
        <name>L-aspartate</name>
        <dbReference type="ChEBI" id="CHEBI:29991"/>
    </ligand>
</feature>
<dbReference type="GO" id="GO:0005524">
    <property type="term" value="F:ATP binding"/>
    <property type="evidence" value="ECO:0007669"/>
    <property type="project" value="UniProtKB-UniRule"/>
</dbReference>
<dbReference type="Gene3D" id="2.40.50.140">
    <property type="entry name" value="Nucleic acid-binding proteins"/>
    <property type="match status" value="1"/>
</dbReference>
<dbReference type="AlphaFoldDB" id="A0A2A2GBY5"/>
<dbReference type="PRINTS" id="PR01042">
    <property type="entry name" value="TRNASYNTHASP"/>
</dbReference>
<evidence type="ECO:0000256" key="5">
    <source>
        <dbReference type="ARBA" id="ARBA00022917"/>
    </source>
</evidence>
<feature type="binding site" evidence="7">
    <location>
        <position position="231"/>
    </location>
    <ligand>
        <name>ATP</name>
        <dbReference type="ChEBI" id="CHEBI:30616"/>
    </ligand>
</feature>
<dbReference type="InterPro" id="IPR045864">
    <property type="entry name" value="aa-tRNA-synth_II/BPL/LPL"/>
</dbReference>
<dbReference type="CDD" id="cd00777">
    <property type="entry name" value="AspRS_core"/>
    <property type="match status" value="1"/>
</dbReference>
<dbReference type="InterPro" id="IPR004365">
    <property type="entry name" value="NA-bd_OB_tRNA"/>
</dbReference>
<dbReference type="InterPro" id="IPR004115">
    <property type="entry name" value="GAD-like_sf"/>
</dbReference>
<evidence type="ECO:0000256" key="2">
    <source>
        <dbReference type="ARBA" id="ARBA00022598"/>
    </source>
</evidence>
<keyword evidence="10" id="KW-1185">Reference proteome</keyword>
<dbReference type="GO" id="GO:0003676">
    <property type="term" value="F:nucleic acid binding"/>
    <property type="evidence" value="ECO:0007669"/>
    <property type="project" value="InterPro"/>
</dbReference>
<feature type="binding site" evidence="7">
    <location>
        <begin position="222"/>
        <end position="224"/>
    </location>
    <ligand>
        <name>ATP</name>
        <dbReference type="ChEBI" id="CHEBI:30616"/>
    </ligand>
</feature>
<dbReference type="EC" id="6.1.1.12" evidence="7"/>
<dbReference type="GO" id="GO:0006422">
    <property type="term" value="P:aspartyl-tRNA aminoacylation"/>
    <property type="evidence" value="ECO:0007669"/>
    <property type="project" value="UniProtKB-UniRule"/>
</dbReference>
<dbReference type="SUPFAM" id="SSF55261">
    <property type="entry name" value="GAD domain-like"/>
    <property type="match status" value="1"/>
</dbReference>
<comment type="similarity">
    <text evidence="1 7">Belongs to the class-II aminoacyl-tRNA synthetase family. Type 1 subfamily.</text>
</comment>